<dbReference type="InterPro" id="IPR008816">
    <property type="entry name" value="Gly_zipper_2TM_dom"/>
</dbReference>
<dbReference type="KEGG" id="ddz:DSYM_19730"/>
<feature type="compositionally biased region" description="Low complexity" evidence="3">
    <location>
        <begin position="94"/>
        <end position="108"/>
    </location>
</feature>
<dbReference type="GO" id="GO:0019867">
    <property type="term" value="C:outer membrane"/>
    <property type="evidence" value="ECO:0007669"/>
    <property type="project" value="InterPro"/>
</dbReference>
<keyword evidence="2 4" id="KW-0472">Membrane</keyword>
<dbReference type="Proteomes" id="UP000662914">
    <property type="component" value="Chromosome"/>
</dbReference>
<dbReference type="EMBL" id="AP021857">
    <property type="protein sequence ID" value="BBO21274.1"/>
    <property type="molecule type" value="Genomic_DNA"/>
</dbReference>
<protein>
    <recommendedName>
        <fullName evidence="5">Glycine zipper 2TM domain-containing protein</fullName>
    </recommendedName>
</protein>
<dbReference type="PANTHER" id="PTHR35603:SF2">
    <property type="entry name" value="OUTER MEMBRANE LIPOPROTEIN"/>
    <property type="match status" value="1"/>
</dbReference>
<evidence type="ECO:0000256" key="1">
    <source>
        <dbReference type="ARBA" id="ARBA00004370"/>
    </source>
</evidence>
<keyword evidence="4" id="KW-1133">Transmembrane helix</keyword>
<proteinExistence type="predicted"/>
<evidence type="ECO:0000313" key="6">
    <source>
        <dbReference type="EMBL" id="BBO21274.1"/>
    </source>
</evidence>
<gene>
    <name evidence="6" type="ORF">DSYM_19730</name>
</gene>
<dbReference type="PANTHER" id="PTHR35603">
    <property type="match status" value="1"/>
</dbReference>
<dbReference type="AlphaFoldDB" id="A0A809SB13"/>
<feature type="transmembrane region" description="Helical" evidence="4">
    <location>
        <begin position="12"/>
        <end position="36"/>
    </location>
</feature>
<keyword evidence="4" id="KW-0812">Transmembrane</keyword>
<feature type="compositionally biased region" description="Low complexity" evidence="3">
    <location>
        <begin position="63"/>
        <end position="74"/>
    </location>
</feature>
<reference evidence="6" key="1">
    <citation type="journal article" name="DNA Res.">
        <title>The physiological potential of anammox bacteria as revealed by their core genome structure.</title>
        <authorList>
            <person name="Okubo T."/>
            <person name="Toyoda A."/>
            <person name="Fukuhara K."/>
            <person name="Uchiyama I."/>
            <person name="Harigaya Y."/>
            <person name="Kuroiwa M."/>
            <person name="Suzuki T."/>
            <person name="Murakami Y."/>
            <person name="Suwa Y."/>
            <person name="Takami H."/>
        </authorList>
    </citation>
    <scope>NUCLEOTIDE SEQUENCE</scope>
    <source>
        <strain evidence="6">317325-3</strain>
    </source>
</reference>
<feature type="region of interest" description="Disordered" evidence="3">
    <location>
        <begin position="63"/>
        <end position="111"/>
    </location>
</feature>
<evidence type="ECO:0000313" key="7">
    <source>
        <dbReference type="Proteomes" id="UP000662914"/>
    </source>
</evidence>
<dbReference type="InterPro" id="IPR051407">
    <property type="entry name" value="Bact_OM_lipoprot/Surf_antigen"/>
</dbReference>
<evidence type="ECO:0000256" key="2">
    <source>
        <dbReference type="ARBA" id="ARBA00023136"/>
    </source>
</evidence>
<evidence type="ECO:0000256" key="4">
    <source>
        <dbReference type="SAM" id="Phobius"/>
    </source>
</evidence>
<dbReference type="Pfam" id="PF05433">
    <property type="entry name" value="Rick_17kDa_Anti"/>
    <property type="match status" value="1"/>
</dbReference>
<evidence type="ECO:0000259" key="5">
    <source>
        <dbReference type="Pfam" id="PF05433"/>
    </source>
</evidence>
<name>A0A809SB13_9PROT</name>
<evidence type="ECO:0000256" key="3">
    <source>
        <dbReference type="SAM" id="MobiDB-lite"/>
    </source>
</evidence>
<accession>A0A809SB13</accession>
<organism evidence="6 7">
    <name type="scientific">Candidatus Desulfobacillus denitrificans</name>
    <dbReference type="NCBI Taxonomy" id="2608985"/>
    <lineage>
        <taxon>Bacteria</taxon>
        <taxon>Pseudomonadati</taxon>
        <taxon>Pseudomonadota</taxon>
        <taxon>Betaproteobacteria</taxon>
        <taxon>Candidatus Desulfobacillus</taxon>
    </lineage>
</organism>
<sequence>MEAQATGNKLHPVLWIAAVAVIALSLAGVGAIFGVIPTSGSATKPAEPVAAVTAPPSAAAPATSVAAPKAAEPAAPEHKPAPRKVAVKAPETKPAPAAVPQPAQATQPAAPPPAPAICINCGTVDNIREVTQKGEGTGIGAVGGAVAGGLIGSQIGKGSGRTAATVIGAVGGGVAGHQVEKHVRSTKKYEVTVHFEDGSSRVFTYDTQPAWRIGDRVKNDNGVLVSR</sequence>
<comment type="subcellular location">
    <subcellularLocation>
        <location evidence="1">Membrane</location>
    </subcellularLocation>
</comment>
<feature type="domain" description="Glycine zipper 2TM" evidence="5">
    <location>
        <begin position="139"/>
        <end position="180"/>
    </location>
</feature>